<comment type="caution">
    <text evidence="2">The sequence shown here is derived from an EMBL/GenBank/DDBJ whole genome shotgun (WGS) entry which is preliminary data.</text>
</comment>
<proteinExistence type="predicted"/>
<evidence type="ECO:0000313" key="2">
    <source>
        <dbReference type="EMBL" id="GGV95962.1"/>
    </source>
</evidence>
<protein>
    <submittedName>
        <fullName evidence="2">Uncharacterized protein</fullName>
    </submittedName>
</protein>
<evidence type="ECO:0000256" key="1">
    <source>
        <dbReference type="SAM" id="MobiDB-lite"/>
    </source>
</evidence>
<feature type="compositionally biased region" description="Basic and acidic residues" evidence="1">
    <location>
        <begin position="1"/>
        <end position="18"/>
    </location>
</feature>
<feature type="compositionally biased region" description="Basic residues" evidence="1">
    <location>
        <begin position="50"/>
        <end position="67"/>
    </location>
</feature>
<dbReference type="EMBL" id="BMTF01000035">
    <property type="protein sequence ID" value="GGV95962.1"/>
    <property type="molecule type" value="Genomic_DNA"/>
</dbReference>
<evidence type="ECO:0000313" key="3">
    <source>
        <dbReference type="Proteomes" id="UP000660675"/>
    </source>
</evidence>
<organism evidence="2 3">
    <name type="scientific">Streptomyces gelaticus</name>
    <dbReference type="NCBI Taxonomy" id="285446"/>
    <lineage>
        <taxon>Bacteria</taxon>
        <taxon>Bacillati</taxon>
        <taxon>Actinomycetota</taxon>
        <taxon>Actinomycetes</taxon>
        <taxon>Kitasatosporales</taxon>
        <taxon>Streptomycetaceae</taxon>
        <taxon>Streptomyces</taxon>
    </lineage>
</organism>
<keyword evidence="3" id="KW-1185">Reference proteome</keyword>
<gene>
    <name evidence="2" type="ORF">GCM10015535_64600</name>
</gene>
<name>A0ABQ2W8W0_9ACTN</name>
<accession>A0ABQ2W8W0</accession>
<reference evidence="3" key="1">
    <citation type="journal article" date="2019" name="Int. J. Syst. Evol. Microbiol.">
        <title>The Global Catalogue of Microorganisms (GCM) 10K type strain sequencing project: providing services to taxonomists for standard genome sequencing and annotation.</title>
        <authorList>
            <consortium name="The Broad Institute Genomics Platform"/>
            <consortium name="The Broad Institute Genome Sequencing Center for Infectious Disease"/>
            <person name="Wu L."/>
            <person name="Ma J."/>
        </authorList>
    </citation>
    <scope>NUCLEOTIDE SEQUENCE [LARGE SCALE GENOMIC DNA]</scope>
    <source>
        <strain evidence="3">JCM 4376</strain>
    </source>
</reference>
<feature type="region of interest" description="Disordered" evidence="1">
    <location>
        <begin position="1"/>
        <end position="90"/>
    </location>
</feature>
<dbReference type="Proteomes" id="UP000660675">
    <property type="component" value="Unassembled WGS sequence"/>
</dbReference>
<sequence length="90" mass="9958">MVTGVRRVDPGQDPDPGRVDSVAQVPAISPTPGPDTTRTPAVPARDPTRRSPRRCRRRGTRGIRRTGARTLLSRRAVARSRRSRARPDHC</sequence>